<dbReference type="AlphaFoldDB" id="A0A564Z1B8"/>
<feature type="region of interest" description="Disordered" evidence="1">
    <location>
        <begin position="1"/>
        <end position="21"/>
    </location>
</feature>
<keyword evidence="3" id="KW-1185">Reference proteome</keyword>
<evidence type="ECO:0000256" key="1">
    <source>
        <dbReference type="SAM" id="MobiDB-lite"/>
    </source>
</evidence>
<gene>
    <name evidence="2" type="ORF">WMSIL1_LOCUS11621</name>
</gene>
<sequence>MGHHLLTYNTQSSRRHNVTHRPTFKDIHDSLGKILDELSSSLSHCSVYSVYFTRQFEKNQYS</sequence>
<dbReference type="EMBL" id="CABIJS010000555">
    <property type="protein sequence ID" value="VUZ53262.1"/>
    <property type="molecule type" value="Genomic_DNA"/>
</dbReference>
<proteinExistence type="predicted"/>
<protein>
    <submittedName>
        <fullName evidence="2">Uncharacterized protein</fullName>
    </submittedName>
</protein>
<evidence type="ECO:0000313" key="2">
    <source>
        <dbReference type="EMBL" id="VUZ53262.1"/>
    </source>
</evidence>
<name>A0A564Z1B8_HYMDI</name>
<accession>A0A564Z1B8</accession>
<evidence type="ECO:0000313" key="3">
    <source>
        <dbReference type="Proteomes" id="UP000321570"/>
    </source>
</evidence>
<reference evidence="2 3" key="1">
    <citation type="submission" date="2019-07" db="EMBL/GenBank/DDBJ databases">
        <authorList>
            <person name="Jastrzebski P J."/>
            <person name="Paukszto L."/>
            <person name="Jastrzebski P J."/>
        </authorList>
    </citation>
    <scope>NUCLEOTIDE SEQUENCE [LARGE SCALE GENOMIC DNA]</scope>
    <source>
        <strain evidence="2 3">WMS-il1</strain>
    </source>
</reference>
<organism evidence="2 3">
    <name type="scientific">Hymenolepis diminuta</name>
    <name type="common">Rat tapeworm</name>
    <dbReference type="NCBI Taxonomy" id="6216"/>
    <lineage>
        <taxon>Eukaryota</taxon>
        <taxon>Metazoa</taxon>
        <taxon>Spiralia</taxon>
        <taxon>Lophotrochozoa</taxon>
        <taxon>Platyhelminthes</taxon>
        <taxon>Cestoda</taxon>
        <taxon>Eucestoda</taxon>
        <taxon>Cyclophyllidea</taxon>
        <taxon>Hymenolepididae</taxon>
        <taxon>Hymenolepis</taxon>
    </lineage>
</organism>
<dbReference type="Proteomes" id="UP000321570">
    <property type="component" value="Unassembled WGS sequence"/>
</dbReference>